<feature type="region of interest" description="Disordered" evidence="1">
    <location>
        <begin position="89"/>
        <end position="111"/>
    </location>
</feature>
<dbReference type="AlphaFoldDB" id="A0A453DVG7"/>
<accession>A0A453DVG7</accession>
<feature type="compositionally biased region" description="Low complexity" evidence="1">
    <location>
        <begin position="52"/>
        <end position="61"/>
    </location>
</feature>
<evidence type="ECO:0000313" key="3">
    <source>
        <dbReference type="Proteomes" id="UP000015105"/>
    </source>
</evidence>
<organism evidence="2 3">
    <name type="scientific">Aegilops tauschii subsp. strangulata</name>
    <name type="common">Goatgrass</name>
    <dbReference type="NCBI Taxonomy" id="200361"/>
    <lineage>
        <taxon>Eukaryota</taxon>
        <taxon>Viridiplantae</taxon>
        <taxon>Streptophyta</taxon>
        <taxon>Embryophyta</taxon>
        <taxon>Tracheophyta</taxon>
        <taxon>Spermatophyta</taxon>
        <taxon>Magnoliopsida</taxon>
        <taxon>Liliopsida</taxon>
        <taxon>Poales</taxon>
        <taxon>Poaceae</taxon>
        <taxon>BOP clade</taxon>
        <taxon>Pooideae</taxon>
        <taxon>Triticodae</taxon>
        <taxon>Triticeae</taxon>
        <taxon>Triticinae</taxon>
        <taxon>Aegilops</taxon>
    </lineage>
</organism>
<reference evidence="3" key="1">
    <citation type="journal article" date="2014" name="Science">
        <title>Ancient hybridizations among the ancestral genomes of bread wheat.</title>
        <authorList>
            <consortium name="International Wheat Genome Sequencing Consortium,"/>
            <person name="Marcussen T."/>
            <person name="Sandve S.R."/>
            <person name="Heier L."/>
            <person name="Spannagl M."/>
            <person name="Pfeifer M."/>
            <person name="Jakobsen K.S."/>
            <person name="Wulff B.B."/>
            <person name="Steuernagel B."/>
            <person name="Mayer K.F."/>
            <person name="Olsen O.A."/>
        </authorList>
    </citation>
    <scope>NUCLEOTIDE SEQUENCE [LARGE SCALE GENOMIC DNA]</scope>
    <source>
        <strain evidence="3">cv. AL8/78</strain>
    </source>
</reference>
<dbReference type="Gramene" id="AET3Gv20117400.3">
    <property type="protein sequence ID" value="AET3Gv20117400.3"/>
    <property type="gene ID" value="AET3Gv20117400"/>
</dbReference>
<dbReference type="Proteomes" id="UP000015105">
    <property type="component" value="Chromosome 3D"/>
</dbReference>
<reference evidence="2" key="4">
    <citation type="submission" date="2019-03" db="UniProtKB">
        <authorList>
            <consortium name="EnsemblPlants"/>
        </authorList>
    </citation>
    <scope>IDENTIFICATION</scope>
</reference>
<reference evidence="3" key="2">
    <citation type="journal article" date="2017" name="Nat. Plants">
        <title>The Aegilops tauschii genome reveals multiple impacts of transposons.</title>
        <authorList>
            <person name="Zhao G."/>
            <person name="Zou C."/>
            <person name="Li K."/>
            <person name="Wang K."/>
            <person name="Li T."/>
            <person name="Gao L."/>
            <person name="Zhang X."/>
            <person name="Wang H."/>
            <person name="Yang Z."/>
            <person name="Liu X."/>
            <person name="Jiang W."/>
            <person name="Mao L."/>
            <person name="Kong X."/>
            <person name="Jiao Y."/>
            <person name="Jia J."/>
        </authorList>
    </citation>
    <scope>NUCLEOTIDE SEQUENCE [LARGE SCALE GENOMIC DNA]</scope>
    <source>
        <strain evidence="3">cv. AL8/78</strain>
    </source>
</reference>
<name>A0A453DVG7_AEGTS</name>
<proteinExistence type="predicted"/>
<evidence type="ECO:0000256" key="1">
    <source>
        <dbReference type="SAM" id="MobiDB-lite"/>
    </source>
</evidence>
<sequence length="111" mass="11524">APWPSDPPARPDPAFPASSPSFHGSTVPPRLLHSAAAPFTPAPLLNSPPDSPARGRPPLLRPAPGAAMRLLLLLLPLLVAAAGAARDSDDPFLSGGKHFQLSTNRAPIQHL</sequence>
<reference evidence="2" key="5">
    <citation type="journal article" date="2021" name="G3 (Bethesda)">
        <title>Aegilops tauschii genome assembly Aet v5.0 features greater sequence contiguity and improved annotation.</title>
        <authorList>
            <person name="Wang L."/>
            <person name="Zhu T."/>
            <person name="Rodriguez J.C."/>
            <person name="Deal K.R."/>
            <person name="Dubcovsky J."/>
            <person name="McGuire P.E."/>
            <person name="Lux T."/>
            <person name="Spannagl M."/>
            <person name="Mayer K.F.X."/>
            <person name="Baldrich P."/>
            <person name="Meyers B.C."/>
            <person name="Huo N."/>
            <person name="Gu Y.Q."/>
            <person name="Zhou H."/>
            <person name="Devos K.M."/>
            <person name="Bennetzen J.L."/>
            <person name="Unver T."/>
            <person name="Budak H."/>
            <person name="Gulick P.J."/>
            <person name="Galiba G."/>
            <person name="Kalapos B."/>
            <person name="Nelson D.R."/>
            <person name="Li P."/>
            <person name="You F.M."/>
            <person name="Luo M.C."/>
            <person name="Dvorak J."/>
        </authorList>
    </citation>
    <scope>NUCLEOTIDE SEQUENCE [LARGE SCALE GENOMIC DNA]</scope>
    <source>
        <strain evidence="2">cv. AL8/78</strain>
    </source>
</reference>
<feature type="compositionally biased region" description="Polar residues" evidence="1">
    <location>
        <begin position="100"/>
        <end position="111"/>
    </location>
</feature>
<keyword evidence="3" id="KW-1185">Reference proteome</keyword>
<dbReference type="EnsemblPlants" id="AET3Gv20117400.3">
    <property type="protein sequence ID" value="AET3Gv20117400.3"/>
    <property type="gene ID" value="AET3Gv20117400"/>
</dbReference>
<protein>
    <submittedName>
        <fullName evidence="2">Uncharacterized protein</fullName>
    </submittedName>
</protein>
<feature type="compositionally biased region" description="Pro residues" evidence="1">
    <location>
        <begin position="1"/>
        <end position="14"/>
    </location>
</feature>
<evidence type="ECO:0000313" key="2">
    <source>
        <dbReference type="EnsemblPlants" id="AET3Gv20117400.3"/>
    </source>
</evidence>
<reference evidence="2" key="3">
    <citation type="journal article" date="2017" name="Nature">
        <title>Genome sequence of the progenitor of the wheat D genome Aegilops tauschii.</title>
        <authorList>
            <person name="Luo M.C."/>
            <person name="Gu Y.Q."/>
            <person name="Puiu D."/>
            <person name="Wang H."/>
            <person name="Twardziok S.O."/>
            <person name="Deal K.R."/>
            <person name="Huo N."/>
            <person name="Zhu T."/>
            <person name="Wang L."/>
            <person name="Wang Y."/>
            <person name="McGuire P.E."/>
            <person name="Liu S."/>
            <person name="Long H."/>
            <person name="Ramasamy R.K."/>
            <person name="Rodriguez J.C."/>
            <person name="Van S.L."/>
            <person name="Yuan L."/>
            <person name="Wang Z."/>
            <person name="Xia Z."/>
            <person name="Xiao L."/>
            <person name="Anderson O.D."/>
            <person name="Ouyang S."/>
            <person name="Liang Y."/>
            <person name="Zimin A.V."/>
            <person name="Pertea G."/>
            <person name="Qi P."/>
            <person name="Bennetzen J.L."/>
            <person name="Dai X."/>
            <person name="Dawson M.W."/>
            <person name="Muller H.G."/>
            <person name="Kugler K."/>
            <person name="Rivarola-Duarte L."/>
            <person name="Spannagl M."/>
            <person name="Mayer K.F.X."/>
            <person name="Lu F.H."/>
            <person name="Bevan M.W."/>
            <person name="Leroy P."/>
            <person name="Li P."/>
            <person name="You F.M."/>
            <person name="Sun Q."/>
            <person name="Liu Z."/>
            <person name="Lyons E."/>
            <person name="Wicker T."/>
            <person name="Salzberg S.L."/>
            <person name="Devos K.M."/>
            <person name="Dvorak J."/>
        </authorList>
    </citation>
    <scope>NUCLEOTIDE SEQUENCE [LARGE SCALE GENOMIC DNA]</scope>
    <source>
        <strain evidence="2">cv. AL8/78</strain>
    </source>
</reference>
<feature type="region of interest" description="Disordered" evidence="1">
    <location>
        <begin position="1"/>
        <end position="61"/>
    </location>
</feature>